<reference evidence="1" key="2">
    <citation type="submission" date="2020-11" db="EMBL/GenBank/DDBJ databases">
        <authorList>
            <person name="McCartney M.A."/>
            <person name="Auch B."/>
            <person name="Kono T."/>
            <person name="Mallez S."/>
            <person name="Becker A."/>
            <person name="Gohl D.M."/>
            <person name="Silverstein K.A.T."/>
            <person name="Koren S."/>
            <person name="Bechman K.B."/>
            <person name="Herman A."/>
            <person name="Abrahante J.E."/>
            <person name="Garbe J."/>
        </authorList>
    </citation>
    <scope>NUCLEOTIDE SEQUENCE</scope>
    <source>
        <strain evidence="1">Duluth1</strain>
        <tissue evidence="1">Whole animal</tissue>
    </source>
</reference>
<reference evidence="1" key="1">
    <citation type="journal article" date="2019" name="bioRxiv">
        <title>The Genome of the Zebra Mussel, Dreissena polymorpha: A Resource for Invasive Species Research.</title>
        <authorList>
            <person name="McCartney M.A."/>
            <person name="Auch B."/>
            <person name="Kono T."/>
            <person name="Mallez S."/>
            <person name="Zhang Y."/>
            <person name="Obille A."/>
            <person name="Becker A."/>
            <person name="Abrahante J.E."/>
            <person name="Garbe J."/>
            <person name="Badalamenti J.P."/>
            <person name="Herman A."/>
            <person name="Mangelson H."/>
            <person name="Liachko I."/>
            <person name="Sullivan S."/>
            <person name="Sone E.D."/>
            <person name="Koren S."/>
            <person name="Silverstein K.A.T."/>
            <person name="Beckman K.B."/>
            <person name="Gohl D.M."/>
        </authorList>
    </citation>
    <scope>NUCLEOTIDE SEQUENCE</scope>
    <source>
        <strain evidence="1">Duluth1</strain>
        <tissue evidence="1">Whole animal</tissue>
    </source>
</reference>
<proteinExistence type="predicted"/>
<name>A0A9D3YV70_DREPO</name>
<gene>
    <name evidence="1" type="ORF">DPMN_080511</name>
</gene>
<comment type="caution">
    <text evidence="1">The sequence shown here is derived from an EMBL/GenBank/DDBJ whole genome shotgun (WGS) entry which is preliminary data.</text>
</comment>
<sequence>MVRAACLSWLEQRAHYLASIPSNMDIVSTLLSNLLFEDGREDNETLRKQM</sequence>
<dbReference type="EMBL" id="JAIWYP010000015">
    <property type="protein sequence ID" value="KAH3705440.1"/>
    <property type="molecule type" value="Genomic_DNA"/>
</dbReference>
<protein>
    <submittedName>
        <fullName evidence="1">Uncharacterized protein</fullName>
    </submittedName>
</protein>
<dbReference type="AlphaFoldDB" id="A0A9D3YV70"/>
<evidence type="ECO:0000313" key="2">
    <source>
        <dbReference type="Proteomes" id="UP000828390"/>
    </source>
</evidence>
<evidence type="ECO:0000313" key="1">
    <source>
        <dbReference type="EMBL" id="KAH3705440.1"/>
    </source>
</evidence>
<dbReference type="Proteomes" id="UP000828390">
    <property type="component" value="Unassembled WGS sequence"/>
</dbReference>
<keyword evidence="2" id="KW-1185">Reference proteome</keyword>
<accession>A0A9D3YV70</accession>
<organism evidence="1 2">
    <name type="scientific">Dreissena polymorpha</name>
    <name type="common">Zebra mussel</name>
    <name type="synonym">Mytilus polymorpha</name>
    <dbReference type="NCBI Taxonomy" id="45954"/>
    <lineage>
        <taxon>Eukaryota</taxon>
        <taxon>Metazoa</taxon>
        <taxon>Spiralia</taxon>
        <taxon>Lophotrochozoa</taxon>
        <taxon>Mollusca</taxon>
        <taxon>Bivalvia</taxon>
        <taxon>Autobranchia</taxon>
        <taxon>Heteroconchia</taxon>
        <taxon>Euheterodonta</taxon>
        <taxon>Imparidentia</taxon>
        <taxon>Neoheterodontei</taxon>
        <taxon>Myida</taxon>
        <taxon>Dreissenoidea</taxon>
        <taxon>Dreissenidae</taxon>
        <taxon>Dreissena</taxon>
    </lineage>
</organism>